<name>A0A5J4JWN6_9CHLR</name>
<evidence type="ECO:0000313" key="1">
    <source>
        <dbReference type="EMBL" id="GER81844.1"/>
    </source>
</evidence>
<keyword evidence="2" id="KW-1185">Reference proteome</keyword>
<reference evidence="1 2" key="1">
    <citation type="journal article" date="2019" name="Int. J. Syst. Evol. Microbiol.">
        <title>Thermogemmatispora aurantia sp. nov. and Thermogemmatispora argillosa sp. nov., within the class Ktedonobacteria, and emended description of the genus Thermogemmatispora.</title>
        <authorList>
            <person name="Zheng Y."/>
            <person name="Wang C.M."/>
            <person name="Sakai Y."/>
            <person name="Abe K."/>
            <person name="Yokota A."/>
            <person name="Yabe S."/>
        </authorList>
    </citation>
    <scope>NUCLEOTIDE SEQUENCE [LARGE SCALE GENOMIC DNA]</scope>
    <source>
        <strain evidence="1 2">A1-2</strain>
    </source>
</reference>
<dbReference type="Proteomes" id="UP000334820">
    <property type="component" value="Unassembled WGS sequence"/>
</dbReference>
<dbReference type="AlphaFoldDB" id="A0A5J4JWN6"/>
<evidence type="ECO:0000313" key="2">
    <source>
        <dbReference type="Proteomes" id="UP000334820"/>
    </source>
</evidence>
<accession>A0A5J4JWN6</accession>
<comment type="caution">
    <text evidence="1">The sequence shown here is derived from an EMBL/GenBank/DDBJ whole genome shotgun (WGS) entry which is preliminary data.</text>
</comment>
<dbReference type="EMBL" id="BKZV01000001">
    <property type="protein sequence ID" value="GER81844.1"/>
    <property type="molecule type" value="Genomic_DNA"/>
</dbReference>
<proteinExistence type="predicted"/>
<sequence>MLLAQYWLCLCELLQEETCARQLDTAYDQQQEVISLLVVMGTPQDPSGVWKREAREHLTRRQLRHGSQRWLHA</sequence>
<organism evidence="1 2">
    <name type="scientific">Thermogemmatispora aurantia</name>
    <dbReference type="NCBI Taxonomy" id="2045279"/>
    <lineage>
        <taxon>Bacteria</taxon>
        <taxon>Bacillati</taxon>
        <taxon>Chloroflexota</taxon>
        <taxon>Ktedonobacteria</taxon>
        <taxon>Thermogemmatisporales</taxon>
        <taxon>Thermogemmatisporaceae</taxon>
        <taxon>Thermogemmatispora</taxon>
    </lineage>
</organism>
<gene>
    <name evidence="1" type="ORF">KTAU_04820</name>
</gene>
<protein>
    <submittedName>
        <fullName evidence="1">Uncharacterized protein</fullName>
    </submittedName>
</protein>